<organism evidence="15 16">
    <name type="scientific">Pseudomonas syringae pv. antirrhini</name>
    <dbReference type="NCBI Taxonomy" id="251702"/>
    <lineage>
        <taxon>Bacteria</taxon>
        <taxon>Pseudomonadati</taxon>
        <taxon>Pseudomonadota</taxon>
        <taxon>Gammaproteobacteria</taxon>
        <taxon>Pseudomonadales</taxon>
        <taxon>Pseudomonadaceae</taxon>
        <taxon>Pseudomonas</taxon>
    </lineage>
</organism>
<dbReference type="SMART" id="SM00304">
    <property type="entry name" value="HAMP"/>
    <property type="match status" value="3"/>
</dbReference>
<dbReference type="GO" id="GO:0007165">
    <property type="term" value="P:signal transduction"/>
    <property type="evidence" value="ECO:0007669"/>
    <property type="project" value="UniProtKB-KW"/>
</dbReference>
<sequence>MSPLVSSRKSPTTFSGHTMDRHADALTTHVLTHTGPAFVRSLQEIPMFRLINHALGNMNVRFKLSLGFGLVLLLTLIITLTGWHGLYTMIDRSESLSDVSQLTSLTKDLRADRITDRVQKTPETTAQVIKKLDEMKTHLTSLHRQSTEQATITLLNGQLQAVSELEKSFAEIRSNRQSRNQIRQRLDQRSEQALQAVAQVEAEVLKSVSQEQDSSERMEEFSNISQLRQQIQVARYQVQAYTFTTKDADETAAITAIDEALKEVEQIAQTQADDPLQGLVPATEALKGYRDSLSEFKQIQTKAEADQESMESLGEKLLESVAALTLLQTAQRDSEAANSRTMLASVASLALLIGLLAAWVMTRQITVPLQQTLIAAARIAQGDLSRDMSVARRDEMGQLQRSMQTMTLSLRELIGGISDGVTQIASAAEQLSAVTEQTCSGVNSQKDETDLVATAMNEMAATVQEVARSAQEASQAAVQADQQARSGDEVVGRAITQIEQLAREMVNSTQSMNQLKQESGKIVGVLDVIKSVSQQTNLLALNAAIEAARAGEAGRGFAVVADEVRSLAQRTQKSTEEIEELIAALQSGTQQVATTLDNSRTLTDNTVELSRRAGSALEDITRTVATIQHMNEQIATASEEQSVVAEQINRNVISVRDISEQTAAASEQTAASSVELARLGTHLQGLVGKFKVS</sequence>
<dbReference type="PATRIC" id="fig|251702.3.peg.1380"/>
<dbReference type="PROSITE" id="PS50111">
    <property type="entry name" value="CHEMOTAXIS_TRANSDUC_2"/>
    <property type="match status" value="1"/>
</dbReference>
<evidence type="ECO:0000256" key="6">
    <source>
        <dbReference type="ARBA" id="ARBA00022989"/>
    </source>
</evidence>
<evidence type="ECO:0000259" key="14">
    <source>
        <dbReference type="PROSITE" id="PS51753"/>
    </source>
</evidence>
<evidence type="ECO:0000256" key="7">
    <source>
        <dbReference type="ARBA" id="ARBA00023136"/>
    </source>
</evidence>
<evidence type="ECO:0000256" key="2">
    <source>
        <dbReference type="ARBA" id="ARBA00022475"/>
    </source>
</evidence>
<evidence type="ECO:0000256" key="4">
    <source>
        <dbReference type="ARBA" id="ARBA00022500"/>
    </source>
</evidence>
<dbReference type="SMART" id="SM01358">
    <property type="entry name" value="HBM"/>
    <property type="match status" value="1"/>
</dbReference>
<gene>
    <name evidence="15" type="ORF">ALO88_04731</name>
</gene>
<dbReference type="InterPro" id="IPR004090">
    <property type="entry name" value="Chemotax_Me-accpt_rcpt"/>
</dbReference>
<dbReference type="AlphaFoldDB" id="A0A0N8QNX6"/>
<evidence type="ECO:0000259" key="12">
    <source>
        <dbReference type="PROSITE" id="PS50111"/>
    </source>
</evidence>
<dbReference type="InterPro" id="IPR032255">
    <property type="entry name" value="HBM"/>
</dbReference>
<name>A0A0N8QNX6_9PSED</name>
<keyword evidence="4" id="KW-0145">Chemotaxis</keyword>
<evidence type="ECO:0000256" key="3">
    <source>
        <dbReference type="ARBA" id="ARBA00022481"/>
    </source>
</evidence>
<evidence type="ECO:0000256" key="1">
    <source>
        <dbReference type="ARBA" id="ARBA00004651"/>
    </source>
</evidence>
<dbReference type="PRINTS" id="PR00260">
    <property type="entry name" value="CHEMTRNSDUCR"/>
</dbReference>
<dbReference type="PROSITE" id="PS51753">
    <property type="entry name" value="HBM"/>
    <property type="match status" value="1"/>
</dbReference>
<evidence type="ECO:0000256" key="11">
    <source>
        <dbReference type="SAM" id="Phobius"/>
    </source>
</evidence>
<proteinExistence type="inferred from homology"/>
<dbReference type="SUPFAM" id="SSF58104">
    <property type="entry name" value="Methyl-accepting chemotaxis protein (MCP) signaling domain"/>
    <property type="match status" value="1"/>
</dbReference>
<protein>
    <submittedName>
        <fullName evidence="15">Methyl-accepting chemotaxis protein</fullName>
    </submittedName>
</protein>
<keyword evidence="5 11" id="KW-0812">Transmembrane</keyword>
<dbReference type="Pfam" id="PF00015">
    <property type="entry name" value="MCPsignal"/>
    <property type="match status" value="1"/>
</dbReference>
<dbReference type="Gene3D" id="1.20.1440.210">
    <property type="match status" value="2"/>
</dbReference>
<evidence type="ECO:0000256" key="9">
    <source>
        <dbReference type="ARBA" id="ARBA00029447"/>
    </source>
</evidence>
<keyword evidence="6 11" id="KW-1133">Transmembrane helix</keyword>
<keyword evidence="3" id="KW-0488">Methylation</keyword>
<keyword evidence="8 10" id="KW-0807">Transducer</keyword>
<dbReference type="Pfam" id="PF16591">
    <property type="entry name" value="HBM"/>
    <property type="match status" value="1"/>
</dbReference>
<feature type="domain" description="HAMP" evidence="13">
    <location>
        <begin position="363"/>
        <end position="415"/>
    </location>
</feature>
<dbReference type="GO" id="GO:0005886">
    <property type="term" value="C:plasma membrane"/>
    <property type="evidence" value="ECO:0007669"/>
    <property type="project" value="UniProtKB-SubCell"/>
</dbReference>
<dbReference type="CDD" id="cd06225">
    <property type="entry name" value="HAMP"/>
    <property type="match status" value="1"/>
</dbReference>
<evidence type="ECO:0000256" key="8">
    <source>
        <dbReference type="ARBA" id="ARBA00023224"/>
    </source>
</evidence>
<evidence type="ECO:0000259" key="13">
    <source>
        <dbReference type="PROSITE" id="PS50885"/>
    </source>
</evidence>
<dbReference type="CDD" id="cd11386">
    <property type="entry name" value="MCP_signal"/>
    <property type="match status" value="1"/>
</dbReference>
<dbReference type="FunFam" id="1.10.287.950:FF:000001">
    <property type="entry name" value="Methyl-accepting chemotaxis sensory transducer"/>
    <property type="match status" value="1"/>
</dbReference>
<reference evidence="15 16" key="1">
    <citation type="submission" date="2015-09" db="EMBL/GenBank/DDBJ databases">
        <title>Genome announcement of multiple Pseudomonas syringae strains.</title>
        <authorList>
            <person name="Thakur S."/>
            <person name="Wang P.W."/>
            <person name="Gong Y."/>
            <person name="Weir B.S."/>
            <person name="Guttman D.S."/>
        </authorList>
    </citation>
    <scope>NUCLEOTIDE SEQUENCE [LARGE SCALE GENOMIC DNA]</scope>
    <source>
        <strain evidence="15 16">ICMP4303</strain>
    </source>
</reference>
<evidence type="ECO:0000256" key="5">
    <source>
        <dbReference type="ARBA" id="ARBA00022692"/>
    </source>
</evidence>
<dbReference type="Gene3D" id="1.10.287.950">
    <property type="entry name" value="Methyl-accepting chemotaxis protein"/>
    <property type="match status" value="1"/>
</dbReference>
<keyword evidence="7 11" id="KW-0472">Membrane</keyword>
<dbReference type="Proteomes" id="UP000050425">
    <property type="component" value="Unassembled WGS sequence"/>
</dbReference>
<comment type="similarity">
    <text evidence="9">Belongs to the methyl-accepting chemotaxis (MCP) protein family.</text>
</comment>
<keyword evidence="2" id="KW-1003">Cell membrane</keyword>
<evidence type="ECO:0000313" key="16">
    <source>
        <dbReference type="Proteomes" id="UP000050425"/>
    </source>
</evidence>
<dbReference type="PANTHER" id="PTHR32089">
    <property type="entry name" value="METHYL-ACCEPTING CHEMOTAXIS PROTEIN MCPB"/>
    <property type="match status" value="1"/>
</dbReference>
<feature type="domain" description="Methyl-accepting transducer" evidence="12">
    <location>
        <begin position="420"/>
        <end position="656"/>
    </location>
</feature>
<feature type="transmembrane region" description="Helical" evidence="11">
    <location>
        <begin position="66"/>
        <end position="87"/>
    </location>
</feature>
<comment type="caution">
    <text evidence="15">The sequence shown here is derived from an EMBL/GenBank/DDBJ whole genome shotgun (WGS) entry which is preliminary data.</text>
</comment>
<dbReference type="SMART" id="SM00283">
    <property type="entry name" value="MA"/>
    <property type="match status" value="1"/>
</dbReference>
<accession>A0A0N8QNX6</accession>
<dbReference type="GO" id="GO:0006935">
    <property type="term" value="P:chemotaxis"/>
    <property type="evidence" value="ECO:0007669"/>
    <property type="project" value="UniProtKB-KW"/>
</dbReference>
<dbReference type="PROSITE" id="PS50885">
    <property type="entry name" value="HAMP"/>
    <property type="match status" value="1"/>
</dbReference>
<dbReference type="InterPro" id="IPR003660">
    <property type="entry name" value="HAMP_dom"/>
</dbReference>
<evidence type="ECO:0000313" key="15">
    <source>
        <dbReference type="EMBL" id="KPW48814.1"/>
    </source>
</evidence>
<dbReference type="GO" id="GO:0004888">
    <property type="term" value="F:transmembrane signaling receptor activity"/>
    <property type="evidence" value="ECO:0007669"/>
    <property type="project" value="InterPro"/>
</dbReference>
<dbReference type="Pfam" id="PF00672">
    <property type="entry name" value="HAMP"/>
    <property type="match status" value="1"/>
</dbReference>
<dbReference type="InterPro" id="IPR004089">
    <property type="entry name" value="MCPsignal_dom"/>
</dbReference>
<dbReference type="PANTHER" id="PTHR32089:SF120">
    <property type="entry name" value="METHYL-ACCEPTING CHEMOTAXIS PROTEIN TLPQ"/>
    <property type="match status" value="1"/>
</dbReference>
<feature type="domain" description="HBM" evidence="14">
    <location>
        <begin position="91"/>
        <end position="336"/>
    </location>
</feature>
<comment type="subcellular location">
    <subcellularLocation>
        <location evidence="1">Cell membrane</location>
        <topology evidence="1">Multi-pass membrane protein</topology>
    </subcellularLocation>
</comment>
<dbReference type="EMBL" id="LJPT01000082">
    <property type="protein sequence ID" value="KPW48814.1"/>
    <property type="molecule type" value="Genomic_DNA"/>
</dbReference>
<evidence type="ECO:0000256" key="10">
    <source>
        <dbReference type="PROSITE-ProRule" id="PRU00284"/>
    </source>
</evidence>